<accession>A0A261SG19</accession>
<dbReference type="InterPro" id="IPR036163">
    <property type="entry name" value="HMA_dom_sf"/>
</dbReference>
<reference evidence="4 5" key="2">
    <citation type="submission" date="2017-05" db="EMBL/GenBank/DDBJ databases">
        <title>Complete and WGS of Bordetella genogroups.</title>
        <authorList>
            <person name="Spilker T."/>
            <person name="Lipuma J."/>
        </authorList>
    </citation>
    <scope>NUCLEOTIDE SEQUENCE [LARGE SCALE GENOMIC DNA]</scope>
    <source>
        <strain evidence="4 5">AU9795</strain>
    </source>
</reference>
<keyword evidence="1" id="KW-0479">Metal-binding</keyword>
<evidence type="ECO:0000313" key="3">
    <source>
        <dbReference type="EMBL" id="OZI36378.1"/>
    </source>
</evidence>
<comment type="caution">
    <text evidence="3">The sequence shown here is derived from an EMBL/GenBank/DDBJ whole genome shotgun (WGS) entry which is preliminary data.</text>
</comment>
<dbReference type="Pfam" id="PF00403">
    <property type="entry name" value="HMA"/>
    <property type="match status" value="1"/>
</dbReference>
<dbReference type="AlphaFoldDB" id="A0A261SG19"/>
<keyword evidence="5" id="KW-1185">Reference proteome</keyword>
<dbReference type="EMBL" id="NEVL01000003">
    <property type="protein sequence ID" value="OZI36378.1"/>
    <property type="molecule type" value="Genomic_DNA"/>
</dbReference>
<evidence type="ECO:0000313" key="4">
    <source>
        <dbReference type="EMBL" id="OZI57836.1"/>
    </source>
</evidence>
<dbReference type="Proteomes" id="UP000217005">
    <property type="component" value="Unassembled WGS sequence"/>
</dbReference>
<dbReference type="OrthoDB" id="9813965at2"/>
<dbReference type="RefSeq" id="WP_094827184.1">
    <property type="nucleotide sequence ID" value="NZ_NEVL01000003.1"/>
</dbReference>
<dbReference type="SUPFAM" id="SSF55008">
    <property type="entry name" value="HMA, heavy metal-associated domain"/>
    <property type="match status" value="1"/>
</dbReference>
<dbReference type="CDD" id="cd00371">
    <property type="entry name" value="HMA"/>
    <property type="match status" value="1"/>
</dbReference>
<dbReference type="EMBL" id="NEVR01000005">
    <property type="protein sequence ID" value="OZI57836.1"/>
    <property type="molecule type" value="Genomic_DNA"/>
</dbReference>
<evidence type="ECO:0000313" key="5">
    <source>
        <dbReference type="Proteomes" id="UP000216354"/>
    </source>
</evidence>
<sequence length="67" mass="7047">MLKLSVPQITCGHCAGTIDRAVLAVDPDANVHVDVPARTVIVDTDADEEMIRAAISAAGYTNTKLPD</sequence>
<protein>
    <submittedName>
        <fullName evidence="3">Heavy metal-binding protein</fullName>
    </submittedName>
</protein>
<reference evidence="3 6" key="1">
    <citation type="submission" date="2017-05" db="EMBL/GenBank/DDBJ databases">
        <title>Complete and WGS of Bordetella genogroups.</title>
        <authorList>
            <person name="Spilker T."/>
            <person name="LiPuma J."/>
        </authorList>
    </citation>
    <scope>NUCLEOTIDE SEQUENCE [LARGE SCALE GENOMIC DNA]</scope>
    <source>
        <strain evidence="3 6">AU17610</strain>
    </source>
</reference>
<dbReference type="PROSITE" id="PS50846">
    <property type="entry name" value="HMA_2"/>
    <property type="match status" value="1"/>
</dbReference>
<dbReference type="PROSITE" id="PS01047">
    <property type="entry name" value="HMA_1"/>
    <property type="match status" value="1"/>
</dbReference>
<feature type="domain" description="HMA" evidence="2">
    <location>
        <begin position="1"/>
        <end position="63"/>
    </location>
</feature>
<gene>
    <name evidence="4" type="ORF">CAL27_20765</name>
    <name evidence="3" type="ORF">CEG14_15370</name>
</gene>
<dbReference type="Gene3D" id="3.30.70.100">
    <property type="match status" value="1"/>
</dbReference>
<proteinExistence type="predicted"/>
<dbReference type="GO" id="GO:0046872">
    <property type="term" value="F:metal ion binding"/>
    <property type="evidence" value="ECO:0007669"/>
    <property type="project" value="UniProtKB-KW"/>
</dbReference>
<evidence type="ECO:0000256" key="1">
    <source>
        <dbReference type="ARBA" id="ARBA00022723"/>
    </source>
</evidence>
<organism evidence="3 6">
    <name type="scientific">Bordetella genomosp. 1</name>
    <dbReference type="NCBI Taxonomy" id="1395607"/>
    <lineage>
        <taxon>Bacteria</taxon>
        <taxon>Pseudomonadati</taxon>
        <taxon>Pseudomonadota</taxon>
        <taxon>Betaproteobacteria</taxon>
        <taxon>Burkholderiales</taxon>
        <taxon>Alcaligenaceae</taxon>
        <taxon>Bordetella</taxon>
    </lineage>
</organism>
<dbReference type="Proteomes" id="UP000216354">
    <property type="component" value="Unassembled WGS sequence"/>
</dbReference>
<dbReference type="InterPro" id="IPR017969">
    <property type="entry name" value="Heavy-metal-associated_CS"/>
</dbReference>
<evidence type="ECO:0000259" key="2">
    <source>
        <dbReference type="PROSITE" id="PS50846"/>
    </source>
</evidence>
<dbReference type="InterPro" id="IPR006121">
    <property type="entry name" value="HMA_dom"/>
</dbReference>
<name>A0A261SG19_9BORD</name>
<evidence type="ECO:0000313" key="6">
    <source>
        <dbReference type="Proteomes" id="UP000217005"/>
    </source>
</evidence>